<dbReference type="Gene3D" id="3.40.50.300">
    <property type="entry name" value="P-loop containing nucleotide triphosphate hydrolases"/>
    <property type="match status" value="1"/>
</dbReference>
<dbReference type="GO" id="GO:0016887">
    <property type="term" value="F:ATP hydrolysis activity"/>
    <property type="evidence" value="ECO:0007669"/>
    <property type="project" value="InterPro"/>
</dbReference>
<dbReference type="PANTHER" id="PTHR30486:SF6">
    <property type="entry name" value="TYPE IV PILUS RETRACTATION ATPASE PILT"/>
    <property type="match status" value="1"/>
</dbReference>
<proteinExistence type="inferred from homology"/>
<dbReference type="RefSeq" id="WP_074216113.1">
    <property type="nucleotide sequence ID" value="NZ_FSRG01000004.1"/>
</dbReference>
<evidence type="ECO:0000256" key="1">
    <source>
        <dbReference type="ARBA" id="ARBA00006611"/>
    </source>
</evidence>
<dbReference type="OrthoDB" id="9810761at2"/>
<comment type="similarity">
    <text evidence="1">Belongs to the GSP E family.</text>
</comment>
<sequence>MDTLIDEDQKRLLANLRHSLGDVTCSALEDPTVGEIMLNPDGKVWIERFGEPMEHEDTLTAREGELIISLVASSLELTANRKNTSVAGEFPIGGHRFQGQLPPNTPAPMFSIRKKAERVFTLDEYVASRIITEDVKSTIEELLRCKRNILIAGGTGSGKTTLTNAIIHSLSQISPDDRLFLLEDTYELQSQSRNTVRLKATKEFPMTSQIEDTLRLRPDRIVVGEIRDEAALGLLEAWNTGHPGGISTLHADSAFDALQRLETLVRRKSVSPLSEVIGSAIDTVIYITKANTKSCRKVTEIMDVAGFDTCTHKYTKEYLYYEPQQY</sequence>
<name>A0A1N6FFF8_9BACT</name>
<dbReference type="NCBIfam" id="TIGR02782">
    <property type="entry name" value="TrbB_P"/>
    <property type="match status" value="1"/>
</dbReference>
<evidence type="ECO:0000313" key="3">
    <source>
        <dbReference type="EMBL" id="SIN93989.1"/>
    </source>
</evidence>
<dbReference type="Proteomes" id="UP000184694">
    <property type="component" value="Unassembled WGS sequence"/>
</dbReference>
<dbReference type="Gene3D" id="3.30.450.90">
    <property type="match status" value="1"/>
</dbReference>
<dbReference type="InterPro" id="IPR027417">
    <property type="entry name" value="P-loop_NTPase"/>
</dbReference>
<dbReference type="InterPro" id="IPR001482">
    <property type="entry name" value="T2SS/T4SS_dom"/>
</dbReference>
<dbReference type="AlphaFoldDB" id="A0A1N6FFF8"/>
<organism evidence="3 4">
    <name type="scientific">Halodesulfovibrio marinisediminis DSM 17456</name>
    <dbReference type="NCBI Taxonomy" id="1121457"/>
    <lineage>
        <taxon>Bacteria</taxon>
        <taxon>Pseudomonadati</taxon>
        <taxon>Thermodesulfobacteriota</taxon>
        <taxon>Desulfovibrionia</taxon>
        <taxon>Desulfovibrionales</taxon>
        <taxon>Desulfovibrionaceae</taxon>
        <taxon>Halodesulfovibrio</taxon>
    </lineage>
</organism>
<dbReference type="PANTHER" id="PTHR30486">
    <property type="entry name" value="TWITCHING MOTILITY PROTEIN PILT"/>
    <property type="match status" value="1"/>
</dbReference>
<dbReference type="GO" id="GO:0005524">
    <property type="term" value="F:ATP binding"/>
    <property type="evidence" value="ECO:0007669"/>
    <property type="project" value="InterPro"/>
</dbReference>
<dbReference type="InterPro" id="IPR050921">
    <property type="entry name" value="T4SS_GSP_E_ATPase"/>
</dbReference>
<dbReference type="PROSITE" id="PS00662">
    <property type="entry name" value="T2SP_E"/>
    <property type="match status" value="1"/>
</dbReference>
<dbReference type="Pfam" id="PF00437">
    <property type="entry name" value="T2SSE"/>
    <property type="match status" value="1"/>
</dbReference>
<evidence type="ECO:0000259" key="2">
    <source>
        <dbReference type="PROSITE" id="PS00662"/>
    </source>
</evidence>
<dbReference type="STRING" id="1121457.SAMN02745161_1285"/>
<keyword evidence="4" id="KW-1185">Reference proteome</keyword>
<evidence type="ECO:0000313" key="4">
    <source>
        <dbReference type="Proteomes" id="UP000184694"/>
    </source>
</evidence>
<feature type="domain" description="Bacterial type II secretion system protein E" evidence="2">
    <location>
        <begin position="214"/>
        <end position="228"/>
    </location>
</feature>
<reference evidence="4" key="1">
    <citation type="submission" date="2016-11" db="EMBL/GenBank/DDBJ databases">
        <authorList>
            <person name="Varghese N."/>
            <person name="Submissions S."/>
        </authorList>
    </citation>
    <scope>NUCLEOTIDE SEQUENCE [LARGE SCALE GENOMIC DNA]</scope>
    <source>
        <strain evidence="4">DSM 17456</strain>
    </source>
</reference>
<dbReference type="GO" id="GO:0005737">
    <property type="term" value="C:cytoplasm"/>
    <property type="evidence" value="ECO:0007669"/>
    <property type="project" value="InterPro"/>
</dbReference>
<protein>
    <submittedName>
        <fullName evidence="3">Type IV secretion system protein VirB11</fullName>
    </submittedName>
</protein>
<dbReference type="EMBL" id="FSRG01000004">
    <property type="protein sequence ID" value="SIN93989.1"/>
    <property type="molecule type" value="Genomic_DNA"/>
</dbReference>
<dbReference type="CDD" id="cd01130">
    <property type="entry name" value="VirB11-like_ATPase"/>
    <property type="match status" value="1"/>
</dbReference>
<dbReference type="SUPFAM" id="SSF52540">
    <property type="entry name" value="P-loop containing nucleoside triphosphate hydrolases"/>
    <property type="match status" value="1"/>
</dbReference>
<dbReference type="InterPro" id="IPR014149">
    <property type="entry name" value="Conjug-transfer_TrbB"/>
</dbReference>
<accession>A0A1N6FFF8</accession>
<gene>
    <name evidence="3" type="ORF">SAMN02745161_1285</name>
</gene>